<dbReference type="GO" id="GO:0006308">
    <property type="term" value="P:DNA catabolic process"/>
    <property type="evidence" value="ECO:0007669"/>
    <property type="project" value="InterPro"/>
</dbReference>
<evidence type="ECO:0000256" key="7">
    <source>
        <dbReference type="ARBA" id="ARBA00023180"/>
    </source>
</evidence>
<dbReference type="Gene3D" id="1.10.575.10">
    <property type="entry name" value="P1 Nuclease"/>
    <property type="match status" value="1"/>
</dbReference>
<gene>
    <name evidence="9" type="ORF">FN846DRAFT_786775</name>
</gene>
<accession>A0A5J5EGM9</accession>
<dbReference type="EMBL" id="VXIS01000356">
    <property type="protein sequence ID" value="KAA8894213.1"/>
    <property type="molecule type" value="Genomic_DNA"/>
</dbReference>
<reference evidence="9 10" key="1">
    <citation type="submission" date="2019-09" db="EMBL/GenBank/DDBJ databases">
        <title>Draft genome of the ectomycorrhizal ascomycete Sphaerosporella brunnea.</title>
        <authorList>
            <consortium name="DOE Joint Genome Institute"/>
            <person name="Benucci G.M."/>
            <person name="Marozzi G."/>
            <person name="Antonielli L."/>
            <person name="Sanchez S."/>
            <person name="Marco P."/>
            <person name="Wang X."/>
            <person name="Falini L.B."/>
            <person name="Barry K."/>
            <person name="Haridas S."/>
            <person name="Lipzen A."/>
            <person name="Labutti K."/>
            <person name="Grigoriev I.V."/>
            <person name="Murat C."/>
            <person name="Martin F."/>
            <person name="Albertini E."/>
            <person name="Donnini D."/>
            <person name="Bonito G."/>
        </authorList>
    </citation>
    <scope>NUCLEOTIDE SEQUENCE [LARGE SCALE GENOMIC DNA]</scope>
    <source>
        <strain evidence="9 10">Sb_GMNB300</strain>
    </source>
</reference>
<dbReference type="GO" id="GO:0004519">
    <property type="term" value="F:endonuclease activity"/>
    <property type="evidence" value="ECO:0007669"/>
    <property type="project" value="UniProtKB-KW"/>
</dbReference>
<protein>
    <submittedName>
        <fullName evidence="9">S1/P1 nuclease</fullName>
    </submittedName>
</protein>
<comment type="similarity">
    <text evidence="1">Belongs to the nuclease type I family.</text>
</comment>
<keyword evidence="3" id="KW-0479">Metal-binding</keyword>
<dbReference type="InterPro" id="IPR003154">
    <property type="entry name" value="S1/P1nuclease"/>
</dbReference>
<dbReference type="GO" id="GO:0046872">
    <property type="term" value="F:metal ion binding"/>
    <property type="evidence" value="ECO:0007669"/>
    <property type="project" value="UniProtKB-KW"/>
</dbReference>
<comment type="caution">
    <text evidence="9">The sequence shown here is derived from an EMBL/GenBank/DDBJ whole genome shotgun (WGS) entry which is preliminary data.</text>
</comment>
<dbReference type="Pfam" id="PF02265">
    <property type="entry name" value="S1-P1_nuclease"/>
    <property type="match status" value="1"/>
</dbReference>
<keyword evidence="6" id="KW-1015">Disulfide bond</keyword>
<keyword evidence="7" id="KW-0325">Glycoprotein</keyword>
<dbReference type="Proteomes" id="UP000326924">
    <property type="component" value="Unassembled WGS sequence"/>
</dbReference>
<dbReference type="InterPro" id="IPR008947">
    <property type="entry name" value="PLipase_C/P1_nuclease_dom_sf"/>
</dbReference>
<evidence type="ECO:0000313" key="10">
    <source>
        <dbReference type="Proteomes" id="UP000326924"/>
    </source>
</evidence>
<keyword evidence="2" id="KW-0540">Nuclease</keyword>
<dbReference type="GO" id="GO:0003676">
    <property type="term" value="F:nucleic acid binding"/>
    <property type="evidence" value="ECO:0007669"/>
    <property type="project" value="InterPro"/>
</dbReference>
<keyword evidence="8" id="KW-0732">Signal</keyword>
<evidence type="ECO:0000256" key="5">
    <source>
        <dbReference type="ARBA" id="ARBA00022801"/>
    </source>
</evidence>
<evidence type="ECO:0000256" key="8">
    <source>
        <dbReference type="SAM" id="SignalP"/>
    </source>
</evidence>
<organism evidence="9 10">
    <name type="scientific">Sphaerosporella brunnea</name>
    <dbReference type="NCBI Taxonomy" id="1250544"/>
    <lineage>
        <taxon>Eukaryota</taxon>
        <taxon>Fungi</taxon>
        <taxon>Dikarya</taxon>
        <taxon>Ascomycota</taxon>
        <taxon>Pezizomycotina</taxon>
        <taxon>Pezizomycetes</taxon>
        <taxon>Pezizales</taxon>
        <taxon>Pyronemataceae</taxon>
        <taxon>Sphaerosporella</taxon>
    </lineage>
</organism>
<feature type="signal peptide" evidence="8">
    <location>
        <begin position="1"/>
        <end position="19"/>
    </location>
</feature>
<keyword evidence="10" id="KW-1185">Reference proteome</keyword>
<dbReference type="PANTHER" id="PTHR33146">
    <property type="entry name" value="ENDONUCLEASE 4"/>
    <property type="match status" value="1"/>
</dbReference>
<keyword evidence="5" id="KW-0378">Hydrolase</keyword>
<keyword evidence="4" id="KW-0255">Endonuclease</keyword>
<evidence type="ECO:0000256" key="3">
    <source>
        <dbReference type="ARBA" id="ARBA00022723"/>
    </source>
</evidence>
<dbReference type="OrthoDB" id="441446at2759"/>
<evidence type="ECO:0000256" key="6">
    <source>
        <dbReference type="ARBA" id="ARBA00023157"/>
    </source>
</evidence>
<evidence type="ECO:0000256" key="2">
    <source>
        <dbReference type="ARBA" id="ARBA00022722"/>
    </source>
</evidence>
<dbReference type="AlphaFoldDB" id="A0A5J5EGM9"/>
<dbReference type="InParanoid" id="A0A5J5EGM9"/>
<dbReference type="GO" id="GO:0016788">
    <property type="term" value="F:hydrolase activity, acting on ester bonds"/>
    <property type="evidence" value="ECO:0007669"/>
    <property type="project" value="InterPro"/>
</dbReference>
<dbReference type="PANTHER" id="PTHR33146:SF26">
    <property type="entry name" value="ENDONUCLEASE 4"/>
    <property type="match status" value="1"/>
</dbReference>
<dbReference type="SUPFAM" id="SSF48537">
    <property type="entry name" value="Phospholipase C/P1 nuclease"/>
    <property type="match status" value="1"/>
</dbReference>
<evidence type="ECO:0000313" key="9">
    <source>
        <dbReference type="EMBL" id="KAA8894213.1"/>
    </source>
</evidence>
<evidence type="ECO:0000256" key="1">
    <source>
        <dbReference type="ARBA" id="ARBA00009547"/>
    </source>
</evidence>
<proteinExistence type="inferred from homology"/>
<name>A0A5J5EGM9_9PEZI</name>
<dbReference type="CDD" id="cd11010">
    <property type="entry name" value="S1-P1_nuclease"/>
    <property type="match status" value="1"/>
</dbReference>
<feature type="chain" id="PRO_5023910176" evidence="8">
    <location>
        <begin position="20"/>
        <end position="311"/>
    </location>
</feature>
<sequence>MHLPLHLLIVSSLLSSAYSWGMLGHRTSALLASRFLHPDAARAVRAILKPQSLVSASTWADYYAHTAEGRFSAPWHWIDANDEPPHSCGVVVKRDCPTKEGCIVSAVGNHTRRVMALADGDREKGLSLRWVVHFLGDIHQPLHTENLARGGNSIPVRFNGRHQNLHHVWDSSISEELVGGSSFRHAANWADSLHAEILAGRFANVSASWGKCLDPSRAEECAFQWATETNTWMCKYVLPMTWPDGFEDRELNGTYYDGAVPIVEELVATAGFRMAGWLNAMFTGEDGMEGILRAARDGLWENELVEEGGEL</sequence>
<evidence type="ECO:0000256" key="4">
    <source>
        <dbReference type="ARBA" id="ARBA00022759"/>
    </source>
</evidence>